<keyword evidence="10" id="KW-0472">Membrane</keyword>
<protein>
    <recommendedName>
        <fullName evidence="14">Protein kinase domain-containing protein</fullName>
    </recommendedName>
</protein>
<organism evidence="15">
    <name type="scientific">Fagus sylvatica</name>
    <name type="common">Beechnut</name>
    <dbReference type="NCBI Taxonomy" id="28930"/>
    <lineage>
        <taxon>Eukaryota</taxon>
        <taxon>Viridiplantae</taxon>
        <taxon>Streptophyta</taxon>
        <taxon>Embryophyta</taxon>
        <taxon>Tracheophyta</taxon>
        <taxon>Spermatophyta</taxon>
        <taxon>Magnoliopsida</taxon>
        <taxon>eudicotyledons</taxon>
        <taxon>Gunneridae</taxon>
        <taxon>Pentapetalae</taxon>
        <taxon>rosids</taxon>
        <taxon>fabids</taxon>
        <taxon>Fagales</taxon>
        <taxon>Fagaceae</taxon>
        <taxon>Fagus</taxon>
    </lineage>
</organism>
<name>A0A2N9FBL9_FAGSY</name>
<gene>
    <name evidence="15" type="ORF">FSB_LOCUS12410</name>
</gene>
<evidence type="ECO:0000256" key="5">
    <source>
        <dbReference type="ARBA" id="ARBA00022692"/>
    </source>
</evidence>
<dbReference type="Gene3D" id="3.30.200.20">
    <property type="entry name" value="Phosphorylase Kinase, domain 1"/>
    <property type="match status" value="1"/>
</dbReference>
<keyword evidence="3" id="KW-0597">Phosphoprotein</keyword>
<sequence length="339" mass="37585">MVKESNIKLNNHQYSYREVVAITNNFKTIIGEGGFGKVYLGILTDETQVAVKLLSSSSKQGNKEFRAEAQLLMIVHHKNLVSLVGYCDEGENKALIYEYMANGDLRHHLSVTNTNVLNWKERLQIAVDAAHGLEYLHNGCKPPIIHRDLKTPNILLNENMQAKIADFGLSRAFSTENDSHVSTDHPAGTRGYLAPEFQASGNVNRKSDVYSFGIVLFELITGRPAIIIEPKEHIHIVDWVYPIIESGDIQNIIDPKLQGEFHTNSAWKAVEIAMSCVPTAAIQRPDMSEVLAELKECLALEMSNGRSESRVTGGNMTTSSNPLIMTSLELQSDIAALAR</sequence>
<evidence type="ECO:0000313" key="15">
    <source>
        <dbReference type="EMBL" id="SPC84528.1"/>
    </source>
</evidence>
<dbReference type="InterPro" id="IPR017441">
    <property type="entry name" value="Protein_kinase_ATP_BS"/>
</dbReference>
<evidence type="ECO:0000256" key="6">
    <source>
        <dbReference type="ARBA" id="ARBA00022741"/>
    </source>
</evidence>
<evidence type="ECO:0000256" key="12">
    <source>
        <dbReference type="PROSITE-ProRule" id="PRU10141"/>
    </source>
</evidence>
<dbReference type="Pfam" id="PF07714">
    <property type="entry name" value="PK_Tyr_Ser-Thr"/>
    <property type="match status" value="1"/>
</dbReference>
<dbReference type="InterPro" id="IPR008271">
    <property type="entry name" value="Ser/Thr_kinase_AS"/>
</dbReference>
<keyword evidence="5" id="KW-0812">Transmembrane</keyword>
<accession>A0A2N9FBL9</accession>
<evidence type="ECO:0000256" key="8">
    <source>
        <dbReference type="ARBA" id="ARBA00022840"/>
    </source>
</evidence>
<comment type="similarity">
    <text evidence="13">Belongs to the protein kinase superfamily.</text>
</comment>
<dbReference type="PROSITE" id="PS00107">
    <property type="entry name" value="PROTEIN_KINASE_ATP"/>
    <property type="match status" value="1"/>
</dbReference>
<keyword evidence="6 12" id="KW-0547">Nucleotide-binding</keyword>
<evidence type="ECO:0000256" key="3">
    <source>
        <dbReference type="ARBA" id="ARBA00022553"/>
    </source>
</evidence>
<feature type="binding site" evidence="12">
    <location>
        <position position="52"/>
    </location>
    <ligand>
        <name>ATP</name>
        <dbReference type="ChEBI" id="CHEBI:30616"/>
    </ligand>
</feature>
<evidence type="ECO:0000256" key="2">
    <source>
        <dbReference type="ARBA" id="ARBA00022527"/>
    </source>
</evidence>
<dbReference type="FunFam" id="1.10.510.10:FF:000146">
    <property type="entry name" value="LRR receptor-like serine/threonine-protein kinase IOS1"/>
    <property type="match status" value="1"/>
</dbReference>
<keyword evidence="11" id="KW-0675">Receptor</keyword>
<keyword evidence="9" id="KW-1133">Transmembrane helix</keyword>
<dbReference type="InterPro" id="IPR001245">
    <property type="entry name" value="Ser-Thr/Tyr_kinase_cat_dom"/>
</dbReference>
<evidence type="ECO:0000256" key="9">
    <source>
        <dbReference type="ARBA" id="ARBA00022989"/>
    </source>
</evidence>
<keyword evidence="2 13" id="KW-0723">Serine/threonine-protein kinase</keyword>
<dbReference type="AlphaFoldDB" id="A0A2N9FBL9"/>
<dbReference type="PROSITE" id="PS00108">
    <property type="entry name" value="PROTEIN_KINASE_ST"/>
    <property type="match status" value="1"/>
</dbReference>
<evidence type="ECO:0000256" key="7">
    <source>
        <dbReference type="ARBA" id="ARBA00022777"/>
    </source>
</evidence>
<dbReference type="CDD" id="cd14066">
    <property type="entry name" value="STKc_IRAK"/>
    <property type="match status" value="1"/>
</dbReference>
<keyword evidence="4" id="KW-0808">Transferase</keyword>
<reference evidence="15" key="1">
    <citation type="submission" date="2018-02" db="EMBL/GenBank/DDBJ databases">
        <authorList>
            <person name="Cohen D.B."/>
            <person name="Kent A.D."/>
        </authorList>
    </citation>
    <scope>NUCLEOTIDE SEQUENCE</scope>
</reference>
<keyword evidence="7" id="KW-0418">Kinase</keyword>
<dbReference type="GO" id="GO:0016020">
    <property type="term" value="C:membrane"/>
    <property type="evidence" value="ECO:0007669"/>
    <property type="project" value="UniProtKB-SubCell"/>
</dbReference>
<dbReference type="SUPFAM" id="SSF56112">
    <property type="entry name" value="Protein kinase-like (PK-like)"/>
    <property type="match status" value="1"/>
</dbReference>
<dbReference type="SMART" id="SM00220">
    <property type="entry name" value="S_TKc"/>
    <property type="match status" value="1"/>
</dbReference>
<evidence type="ECO:0000256" key="13">
    <source>
        <dbReference type="RuleBase" id="RU000304"/>
    </source>
</evidence>
<dbReference type="InterPro" id="IPR000719">
    <property type="entry name" value="Prot_kinase_dom"/>
</dbReference>
<evidence type="ECO:0000256" key="11">
    <source>
        <dbReference type="ARBA" id="ARBA00023170"/>
    </source>
</evidence>
<evidence type="ECO:0000256" key="10">
    <source>
        <dbReference type="ARBA" id="ARBA00023136"/>
    </source>
</evidence>
<dbReference type="FunFam" id="3.30.200.20:FF:000394">
    <property type="entry name" value="Leucine-rich repeat receptor-like protein kinase"/>
    <property type="match status" value="1"/>
</dbReference>
<dbReference type="GO" id="GO:0004674">
    <property type="term" value="F:protein serine/threonine kinase activity"/>
    <property type="evidence" value="ECO:0007669"/>
    <property type="project" value="UniProtKB-KW"/>
</dbReference>
<dbReference type="PANTHER" id="PTHR45631">
    <property type="entry name" value="OS07G0107800 PROTEIN-RELATED"/>
    <property type="match status" value="1"/>
</dbReference>
<dbReference type="Gene3D" id="1.10.510.10">
    <property type="entry name" value="Transferase(Phosphotransferase) domain 1"/>
    <property type="match status" value="1"/>
</dbReference>
<dbReference type="InterPro" id="IPR011009">
    <property type="entry name" value="Kinase-like_dom_sf"/>
</dbReference>
<evidence type="ECO:0000256" key="4">
    <source>
        <dbReference type="ARBA" id="ARBA00022679"/>
    </source>
</evidence>
<proteinExistence type="inferred from homology"/>
<dbReference type="PROSITE" id="PS50011">
    <property type="entry name" value="PROTEIN_KINASE_DOM"/>
    <property type="match status" value="1"/>
</dbReference>
<comment type="subcellular location">
    <subcellularLocation>
        <location evidence="1">Membrane</location>
        <topology evidence="1">Single-pass membrane protein</topology>
    </subcellularLocation>
</comment>
<dbReference type="EMBL" id="OIVN01000715">
    <property type="protein sequence ID" value="SPC84528.1"/>
    <property type="molecule type" value="Genomic_DNA"/>
</dbReference>
<feature type="domain" description="Protein kinase" evidence="14">
    <location>
        <begin position="24"/>
        <end position="298"/>
    </location>
</feature>
<keyword evidence="8 12" id="KW-0067">ATP-binding</keyword>
<dbReference type="PANTHER" id="PTHR45631:SF212">
    <property type="entry name" value="PROTEIN KINASE DOMAIN-CONTAINING PROTEIN"/>
    <property type="match status" value="1"/>
</dbReference>
<evidence type="ECO:0000256" key="1">
    <source>
        <dbReference type="ARBA" id="ARBA00004167"/>
    </source>
</evidence>
<evidence type="ECO:0000259" key="14">
    <source>
        <dbReference type="PROSITE" id="PS50011"/>
    </source>
</evidence>
<dbReference type="GO" id="GO:0005524">
    <property type="term" value="F:ATP binding"/>
    <property type="evidence" value="ECO:0007669"/>
    <property type="project" value="UniProtKB-UniRule"/>
</dbReference>